<dbReference type="GO" id="GO:0008081">
    <property type="term" value="F:phosphoric diester hydrolase activity"/>
    <property type="evidence" value="ECO:0007669"/>
    <property type="project" value="InterPro"/>
</dbReference>
<proteinExistence type="predicted"/>
<comment type="caution">
    <text evidence="2">The sequence shown here is derived from an EMBL/GenBank/DDBJ whole genome shotgun (WGS) entry which is preliminary data.</text>
</comment>
<evidence type="ECO:0000259" key="1">
    <source>
        <dbReference type="PROSITE" id="PS51704"/>
    </source>
</evidence>
<protein>
    <recommendedName>
        <fullName evidence="1">GP-PDE domain-containing protein</fullName>
    </recommendedName>
</protein>
<feature type="domain" description="GP-PDE" evidence="1">
    <location>
        <begin position="15"/>
        <end position="240"/>
    </location>
</feature>
<reference evidence="2 3" key="1">
    <citation type="submission" date="2015-10" db="EMBL/GenBank/DDBJ databases">
        <title>Metagenome-Assembled Genomes uncover a global brackish microbiome.</title>
        <authorList>
            <person name="Hugerth L.W."/>
            <person name="Larsson J."/>
            <person name="Alneberg J."/>
            <person name="Lindh M.V."/>
            <person name="Legrand C."/>
            <person name="Pinhassi J."/>
            <person name="Andersson A.F."/>
        </authorList>
    </citation>
    <scope>NUCLEOTIDE SEQUENCE [LARGE SCALE GENOMIC DNA]</scope>
    <source>
        <strain evidence="2">BACL6 MAG-120924-bin43</strain>
    </source>
</reference>
<accession>A0A0R2QFY4</accession>
<dbReference type="InterPro" id="IPR030395">
    <property type="entry name" value="GP_PDE_dom"/>
</dbReference>
<gene>
    <name evidence="2" type="ORF">ABR75_06590</name>
</gene>
<name>A0A0R2QFY4_9ACTN</name>
<dbReference type="EMBL" id="LIBJ01000032">
    <property type="protein sequence ID" value="KRO49191.1"/>
    <property type="molecule type" value="Genomic_DNA"/>
</dbReference>
<dbReference type="PANTHER" id="PTHR46211">
    <property type="entry name" value="GLYCEROPHOSPHORYL DIESTER PHOSPHODIESTERASE"/>
    <property type="match status" value="1"/>
</dbReference>
<dbReference type="SUPFAM" id="SSF51695">
    <property type="entry name" value="PLC-like phosphodiesterases"/>
    <property type="match status" value="1"/>
</dbReference>
<evidence type="ECO:0000313" key="2">
    <source>
        <dbReference type="EMBL" id="KRO49191.1"/>
    </source>
</evidence>
<evidence type="ECO:0000313" key="3">
    <source>
        <dbReference type="Proteomes" id="UP000051017"/>
    </source>
</evidence>
<dbReference type="PANTHER" id="PTHR46211:SF14">
    <property type="entry name" value="GLYCEROPHOSPHODIESTER PHOSPHODIESTERASE"/>
    <property type="match status" value="1"/>
</dbReference>
<dbReference type="Pfam" id="PF03009">
    <property type="entry name" value="GDPD"/>
    <property type="match status" value="1"/>
</dbReference>
<dbReference type="Proteomes" id="UP000051017">
    <property type="component" value="Unassembled WGS sequence"/>
</dbReference>
<dbReference type="AlphaFoldDB" id="A0A0R2QFY4"/>
<dbReference type="PROSITE" id="PS51704">
    <property type="entry name" value="GP_PDE"/>
    <property type="match status" value="1"/>
</dbReference>
<dbReference type="Gene3D" id="3.20.20.190">
    <property type="entry name" value="Phosphatidylinositol (PI) phosphodiesterase"/>
    <property type="match status" value="1"/>
</dbReference>
<dbReference type="InterPro" id="IPR017946">
    <property type="entry name" value="PLC-like_Pdiesterase_TIM-brl"/>
</dbReference>
<organism evidence="2 3">
    <name type="scientific">Acidimicrobiia bacterium BACL6 MAG-120924-bin43</name>
    <dbReference type="NCBI Taxonomy" id="1655583"/>
    <lineage>
        <taxon>Bacteria</taxon>
        <taxon>Bacillati</taxon>
        <taxon>Actinomycetota</taxon>
        <taxon>Acidimicrobiia</taxon>
        <taxon>acIV cluster</taxon>
    </lineage>
</organism>
<dbReference type="GO" id="GO:0006629">
    <property type="term" value="P:lipid metabolic process"/>
    <property type="evidence" value="ECO:0007669"/>
    <property type="project" value="InterPro"/>
</dbReference>
<sequence>MVGTQWKPFGSLNTPQVLAHRGASAVEVENTLLAFHRAKEIGAHAVELDVRLCQSGEMIVHHNPALGDGRQINLLNKGELPSHVCTLEEALDACEGMWVNIEIKNDPSEPDFDPTEMLADKVAAMLRGRGAPDQWLVSSFRRQTIDAMHASWPELPTAWLTMTVDDAQAENVAAELRASGHSALHPFVKTLTRHVIDTMHLHGLSVNTWTIDDPARMAELLEWGIDGLCTNKPDVALEVIARNR</sequence>
<dbReference type="CDD" id="cd08556">
    <property type="entry name" value="GDPD"/>
    <property type="match status" value="1"/>
</dbReference>